<dbReference type="VEuPathDB" id="FungiDB:HMPREF1120_02100"/>
<keyword evidence="11" id="KW-0106">Calcium</keyword>
<dbReference type="eggNOG" id="ENOG502S1U4">
    <property type="taxonomic scope" value="Eukaryota"/>
</dbReference>
<evidence type="ECO:0000256" key="2">
    <source>
        <dbReference type="ARBA" id="ARBA00004173"/>
    </source>
</evidence>
<dbReference type="GeneID" id="20306739"/>
<keyword evidence="13" id="KW-0496">Mitochondrion</keyword>
<dbReference type="EMBL" id="JH226131">
    <property type="protein sequence ID" value="EHY53920.1"/>
    <property type="molecule type" value="Genomic_DNA"/>
</dbReference>
<protein>
    <recommendedName>
        <fullName evidence="4">Probable endonuclease LCL3</fullName>
    </recommendedName>
    <alternativeName>
        <fullName evidence="5">Probable endonuclease lcl3</fullName>
    </alternativeName>
</protein>
<evidence type="ECO:0000256" key="14">
    <source>
        <dbReference type="ARBA" id="ARBA00023136"/>
    </source>
</evidence>
<proteinExistence type="inferred from homology"/>
<name>H6BR60_EXODN</name>
<keyword evidence="10" id="KW-0378">Hydrolase</keyword>
<evidence type="ECO:0000256" key="7">
    <source>
        <dbReference type="ARBA" id="ARBA00022722"/>
    </source>
</evidence>
<dbReference type="GO" id="GO:0004519">
    <property type="term" value="F:endonuclease activity"/>
    <property type="evidence" value="ECO:0007669"/>
    <property type="project" value="UniProtKB-KW"/>
</dbReference>
<keyword evidence="18" id="KW-1185">Reference proteome</keyword>
<evidence type="ECO:0000256" key="9">
    <source>
        <dbReference type="ARBA" id="ARBA00022759"/>
    </source>
</evidence>
<dbReference type="InterPro" id="IPR035437">
    <property type="entry name" value="SNase_OB-fold_sf"/>
</dbReference>
<dbReference type="STRING" id="858893.H6BR60"/>
<dbReference type="OrthoDB" id="430293at2759"/>
<evidence type="ECO:0000256" key="6">
    <source>
        <dbReference type="ARBA" id="ARBA00022692"/>
    </source>
</evidence>
<dbReference type="PANTHER" id="PTHR12302:SF3">
    <property type="entry name" value="SERINE_THREONINE-PROTEIN KINASE 31"/>
    <property type="match status" value="1"/>
</dbReference>
<dbReference type="Pfam" id="PF00565">
    <property type="entry name" value="SNase"/>
    <property type="match status" value="1"/>
</dbReference>
<evidence type="ECO:0000256" key="3">
    <source>
        <dbReference type="ARBA" id="ARBA00005435"/>
    </source>
</evidence>
<dbReference type="SUPFAM" id="SSF50199">
    <property type="entry name" value="Staphylococcal nuclease"/>
    <property type="match status" value="1"/>
</dbReference>
<evidence type="ECO:0000256" key="11">
    <source>
        <dbReference type="ARBA" id="ARBA00022837"/>
    </source>
</evidence>
<dbReference type="FunFam" id="2.40.50.90:FF:000029">
    <property type="entry name" value="Probable endonuclease lcl3"/>
    <property type="match status" value="1"/>
</dbReference>
<dbReference type="OMA" id="IYHTPGG"/>
<comment type="subcellular location">
    <subcellularLocation>
        <location evidence="1">Membrane</location>
        <topology evidence="1">Single-pass membrane protein</topology>
    </subcellularLocation>
    <subcellularLocation>
        <location evidence="2">Mitochondrion</location>
    </subcellularLocation>
</comment>
<feature type="domain" description="TNase-like" evidence="16">
    <location>
        <begin position="102"/>
        <end position="280"/>
    </location>
</feature>
<keyword evidence="7" id="KW-0540">Nuclease</keyword>
<dbReference type="InterPro" id="IPR016071">
    <property type="entry name" value="Staphylococal_nuclease_OB-fold"/>
</dbReference>
<feature type="region of interest" description="Disordered" evidence="15">
    <location>
        <begin position="1"/>
        <end position="54"/>
    </location>
</feature>
<evidence type="ECO:0000313" key="18">
    <source>
        <dbReference type="Proteomes" id="UP000007304"/>
    </source>
</evidence>
<evidence type="ECO:0000256" key="13">
    <source>
        <dbReference type="ARBA" id="ARBA00023128"/>
    </source>
</evidence>
<evidence type="ECO:0000256" key="8">
    <source>
        <dbReference type="ARBA" id="ARBA00022723"/>
    </source>
</evidence>
<evidence type="ECO:0000256" key="12">
    <source>
        <dbReference type="ARBA" id="ARBA00022989"/>
    </source>
</evidence>
<feature type="compositionally biased region" description="Basic and acidic residues" evidence="15">
    <location>
        <begin position="11"/>
        <end position="24"/>
    </location>
</feature>
<dbReference type="PROSITE" id="PS50830">
    <property type="entry name" value="TNASE_3"/>
    <property type="match status" value="1"/>
</dbReference>
<keyword evidence="8" id="KW-0479">Metal-binding</keyword>
<dbReference type="AlphaFoldDB" id="H6BR60"/>
<evidence type="ECO:0000259" key="16">
    <source>
        <dbReference type="PROSITE" id="PS50830"/>
    </source>
</evidence>
<dbReference type="RefSeq" id="XP_009154381.1">
    <property type="nucleotide sequence ID" value="XM_009156133.1"/>
</dbReference>
<evidence type="ECO:0000313" key="17">
    <source>
        <dbReference type="EMBL" id="EHY53920.1"/>
    </source>
</evidence>
<keyword evidence="14" id="KW-0472">Membrane</keyword>
<dbReference type="Proteomes" id="UP000007304">
    <property type="component" value="Unassembled WGS sequence"/>
</dbReference>
<dbReference type="HOGENOM" id="CLU_046484_0_1_1"/>
<dbReference type="GO" id="GO:0016787">
    <property type="term" value="F:hydrolase activity"/>
    <property type="evidence" value="ECO:0007669"/>
    <property type="project" value="UniProtKB-KW"/>
</dbReference>
<dbReference type="PANTHER" id="PTHR12302">
    <property type="entry name" value="EBNA2 BINDING PROTEIN P100"/>
    <property type="match status" value="1"/>
</dbReference>
<evidence type="ECO:0000256" key="10">
    <source>
        <dbReference type="ARBA" id="ARBA00022801"/>
    </source>
</evidence>
<gene>
    <name evidence="17" type="ORF">HMPREF1120_02100</name>
</gene>
<evidence type="ECO:0000256" key="1">
    <source>
        <dbReference type="ARBA" id="ARBA00004167"/>
    </source>
</evidence>
<feature type="compositionally biased region" description="Polar residues" evidence="15">
    <location>
        <begin position="1"/>
        <end position="10"/>
    </location>
</feature>
<dbReference type="FunCoup" id="H6BR60">
    <property type="interactions" value="14"/>
</dbReference>
<keyword evidence="12" id="KW-1133">Transmembrane helix</keyword>
<evidence type="ECO:0000256" key="4">
    <source>
        <dbReference type="ARBA" id="ARBA00013404"/>
    </source>
</evidence>
<comment type="similarity">
    <text evidence="3">Belongs to the LCL3 family.</text>
</comment>
<keyword evidence="6" id="KW-0812">Transmembrane</keyword>
<evidence type="ECO:0000256" key="5">
    <source>
        <dbReference type="ARBA" id="ARBA00014651"/>
    </source>
</evidence>
<sequence>MPWPNPWSSSTKDEPEIKYNERPKATGSLESSTTITAEDSTSVQHAPHGPTSSKLWTFAEPQTIAAAAVLTAASLGCFKFYKAYLKRIPQATNINPGFFRRRSIVGTVTSVGDGDNFRIYHTPGGRLAGWGWFPGRRVPTDKKQLKGQTVSEREQVLWRITLTSFKIHVRLAGIDAPELAHFGRPSQPYAQEALNWLTAYILGKRVRTYVYKIDQYSRVVGTAYVWKGLLRRDVGLQMLRAGLATVYEAKTGAEFGKGLEKKYRKAEWWAKTKRKGMWAASKKDYESPRAYKTRYGMGAPQEESKQ</sequence>
<dbReference type="SMART" id="SM00318">
    <property type="entry name" value="SNc"/>
    <property type="match status" value="1"/>
</dbReference>
<dbReference type="GO" id="GO:0046872">
    <property type="term" value="F:metal ion binding"/>
    <property type="evidence" value="ECO:0007669"/>
    <property type="project" value="UniProtKB-KW"/>
</dbReference>
<keyword evidence="9" id="KW-0255">Endonuclease</keyword>
<dbReference type="Gene3D" id="2.40.50.90">
    <property type="match status" value="1"/>
</dbReference>
<dbReference type="GO" id="GO:0016020">
    <property type="term" value="C:membrane"/>
    <property type="evidence" value="ECO:0007669"/>
    <property type="project" value="UniProtKB-SubCell"/>
</dbReference>
<accession>H6BR60</accession>
<evidence type="ECO:0000256" key="15">
    <source>
        <dbReference type="SAM" id="MobiDB-lite"/>
    </source>
</evidence>
<reference evidence="17" key="1">
    <citation type="submission" date="2011-07" db="EMBL/GenBank/DDBJ databases">
        <title>The Genome Sequence of Exophiala (Wangiella) dermatitidis NIH/UT8656.</title>
        <authorList>
            <consortium name="The Broad Institute Genome Sequencing Platform"/>
            <person name="Cuomo C."/>
            <person name="Wang Z."/>
            <person name="Hunicke-Smith S."/>
            <person name="Szanislo P.J."/>
            <person name="Earl A."/>
            <person name="Young S.K."/>
            <person name="Zeng Q."/>
            <person name="Gargeya S."/>
            <person name="Fitzgerald M."/>
            <person name="Haas B."/>
            <person name="Abouelleil A."/>
            <person name="Alvarado L."/>
            <person name="Arachchi H.M."/>
            <person name="Berlin A."/>
            <person name="Brown A."/>
            <person name="Chapman S.B."/>
            <person name="Chen Z."/>
            <person name="Dunbar C."/>
            <person name="Freedman E."/>
            <person name="Gearin G."/>
            <person name="Gellesch M."/>
            <person name="Goldberg J."/>
            <person name="Griggs A."/>
            <person name="Gujja S."/>
            <person name="Heiman D."/>
            <person name="Howarth C."/>
            <person name="Larson L."/>
            <person name="Lui A."/>
            <person name="MacDonald P.J.P."/>
            <person name="Montmayeur A."/>
            <person name="Murphy C."/>
            <person name="Neiman D."/>
            <person name="Pearson M."/>
            <person name="Priest M."/>
            <person name="Roberts A."/>
            <person name="Saif S."/>
            <person name="Shea T."/>
            <person name="Shenoy N."/>
            <person name="Sisk P."/>
            <person name="Stolte C."/>
            <person name="Sykes S."/>
            <person name="Wortman J."/>
            <person name="Nusbaum C."/>
            <person name="Birren B."/>
        </authorList>
    </citation>
    <scope>NUCLEOTIDE SEQUENCE</scope>
    <source>
        <strain evidence="17">NIH/UT8656</strain>
    </source>
</reference>
<organism evidence="17 18">
    <name type="scientific">Exophiala dermatitidis (strain ATCC 34100 / CBS 525.76 / NIH/UT8656)</name>
    <name type="common">Black yeast</name>
    <name type="synonym">Wangiella dermatitidis</name>
    <dbReference type="NCBI Taxonomy" id="858893"/>
    <lineage>
        <taxon>Eukaryota</taxon>
        <taxon>Fungi</taxon>
        <taxon>Dikarya</taxon>
        <taxon>Ascomycota</taxon>
        <taxon>Pezizomycotina</taxon>
        <taxon>Eurotiomycetes</taxon>
        <taxon>Chaetothyriomycetidae</taxon>
        <taxon>Chaetothyriales</taxon>
        <taxon>Herpotrichiellaceae</taxon>
        <taxon>Exophiala</taxon>
    </lineage>
</organism>
<dbReference type="InParanoid" id="H6BR60"/>
<dbReference type="GO" id="GO:0005739">
    <property type="term" value="C:mitochondrion"/>
    <property type="evidence" value="ECO:0007669"/>
    <property type="project" value="UniProtKB-SubCell"/>
</dbReference>
<feature type="compositionally biased region" description="Polar residues" evidence="15">
    <location>
        <begin position="28"/>
        <end position="54"/>
    </location>
</feature>